<dbReference type="SUPFAM" id="SSF53474">
    <property type="entry name" value="alpha/beta-Hydrolases"/>
    <property type="match status" value="1"/>
</dbReference>
<dbReference type="Gene3D" id="3.40.50.1820">
    <property type="entry name" value="alpha/beta hydrolase"/>
    <property type="match status" value="1"/>
</dbReference>
<dbReference type="GO" id="GO:0051213">
    <property type="term" value="F:dioxygenase activity"/>
    <property type="evidence" value="ECO:0007669"/>
    <property type="project" value="UniProtKB-KW"/>
</dbReference>
<evidence type="ECO:0000256" key="1">
    <source>
        <dbReference type="ARBA" id="ARBA00022801"/>
    </source>
</evidence>
<protein>
    <submittedName>
        <fullName evidence="3">Alpha/beta fold dioxygenase AqdC</fullName>
    </submittedName>
</protein>
<comment type="caution">
    <text evidence="3">The sequence shown here is derived from an EMBL/GenBank/DDBJ whole genome shotgun (WGS) entry which is preliminary data.</text>
</comment>
<evidence type="ECO:0000313" key="3">
    <source>
        <dbReference type="EMBL" id="GAA4978618.1"/>
    </source>
</evidence>
<dbReference type="InterPro" id="IPR050266">
    <property type="entry name" value="AB_hydrolase_sf"/>
</dbReference>
<sequence length="270" mass="30266">MTTITLNGNAISYRDEGTGPAVLLLPGWNEDHRMFKHLAPALARNYRVLSLNWRGHGDDRTHLGDFGIDDMADDIVAFVDALDIEQLSTVSCSHGGWANLEACQRLGASRVSNVALVSWRLTDPGQVLLDWCDQWQQSDAWEAGRSAFFAYSLGDSGNSDVAEHVGNEMTSYGREYWNRTGREISTSYRKWPTVMDRLAALDEPRRVAHIYTLPHDPEYVRANLRFADGNSWFTPYRLPGETHFPVLESPSAVARIIHEFLAGIDLSGAR</sequence>
<organism evidence="3 4">
    <name type="scientific">Yinghuangia aomiensis</name>
    <dbReference type="NCBI Taxonomy" id="676205"/>
    <lineage>
        <taxon>Bacteria</taxon>
        <taxon>Bacillati</taxon>
        <taxon>Actinomycetota</taxon>
        <taxon>Actinomycetes</taxon>
        <taxon>Kitasatosporales</taxon>
        <taxon>Streptomycetaceae</taxon>
        <taxon>Yinghuangia</taxon>
    </lineage>
</organism>
<reference evidence="4" key="1">
    <citation type="journal article" date="2019" name="Int. J. Syst. Evol. Microbiol.">
        <title>The Global Catalogue of Microorganisms (GCM) 10K type strain sequencing project: providing services to taxonomists for standard genome sequencing and annotation.</title>
        <authorList>
            <consortium name="The Broad Institute Genomics Platform"/>
            <consortium name="The Broad Institute Genome Sequencing Center for Infectious Disease"/>
            <person name="Wu L."/>
            <person name="Ma J."/>
        </authorList>
    </citation>
    <scope>NUCLEOTIDE SEQUENCE [LARGE SCALE GENOMIC DNA]</scope>
    <source>
        <strain evidence="4">JCM 17986</strain>
    </source>
</reference>
<dbReference type="InterPro" id="IPR029058">
    <property type="entry name" value="AB_hydrolase_fold"/>
</dbReference>
<dbReference type="EMBL" id="BAABHS010000020">
    <property type="protein sequence ID" value="GAA4978618.1"/>
    <property type="molecule type" value="Genomic_DNA"/>
</dbReference>
<dbReference type="Gene3D" id="1.10.210.20">
    <property type="match status" value="1"/>
</dbReference>
<dbReference type="PANTHER" id="PTHR43798">
    <property type="entry name" value="MONOACYLGLYCEROL LIPASE"/>
    <property type="match status" value="1"/>
</dbReference>
<dbReference type="PANTHER" id="PTHR43798:SF31">
    <property type="entry name" value="AB HYDROLASE SUPERFAMILY PROTEIN YCLE"/>
    <property type="match status" value="1"/>
</dbReference>
<dbReference type="RefSeq" id="WP_345678230.1">
    <property type="nucleotide sequence ID" value="NZ_BAABHS010000020.1"/>
</dbReference>
<dbReference type="Pfam" id="PF00561">
    <property type="entry name" value="Abhydrolase_1"/>
    <property type="match status" value="1"/>
</dbReference>
<keyword evidence="4" id="KW-1185">Reference proteome</keyword>
<accession>A0ABP9HUV6</accession>
<keyword evidence="3" id="KW-0223">Dioxygenase</keyword>
<dbReference type="Proteomes" id="UP001500466">
    <property type="component" value="Unassembled WGS sequence"/>
</dbReference>
<dbReference type="InterPro" id="IPR000073">
    <property type="entry name" value="AB_hydrolase_1"/>
</dbReference>
<evidence type="ECO:0000313" key="4">
    <source>
        <dbReference type="Proteomes" id="UP001500466"/>
    </source>
</evidence>
<proteinExistence type="predicted"/>
<evidence type="ECO:0000259" key="2">
    <source>
        <dbReference type="Pfam" id="PF00561"/>
    </source>
</evidence>
<keyword evidence="3" id="KW-0560">Oxidoreductase</keyword>
<feature type="domain" description="AB hydrolase-1" evidence="2">
    <location>
        <begin position="20"/>
        <end position="145"/>
    </location>
</feature>
<keyword evidence="1" id="KW-0378">Hydrolase</keyword>
<gene>
    <name evidence="3" type="primary">aqdC</name>
    <name evidence="3" type="ORF">GCM10023205_53390</name>
</gene>
<name>A0ABP9HUV6_9ACTN</name>